<evidence type="ECO:0000313" key="1">
    <source>
        <dbReference type="EMBL" id="CRZ12343.1"/>
    </source>
</evidence>
<feature type="non-terminal residue" evidence="1">
    <location>
        <position position="118"/>
    </location>
</feature>
<dbReference type="AlphaFoldDB" id="A0A0H5REB5"/>
<accession>A0A0H5REB5</accession>
<reference evidence="1" key="1">
    <citation type="submission" date="2015-04" db="EMBL/GenBank/DDBJ databases">
        <title>The genome sequence of the plant pathogenic Rhizarian Plasmodiophora brassicae reveals insights in its biotrophic life cycle and the origin of chitin synthesis.</title>
        <authorList>
            <person name="Schwelm A."/>
            <person name="Fogelqvist J."/>
            <person name="Knaust A."/>
            <person name="Julke S."/>
            <person name="Lilja T."/>
            <person name="Dhandapani V."/>
            <person name="Bonilla-Rosso G."/>
            <person name="Karlsson M."/>
            <person name="Shevchenko A."/>
            <person name="Choi S.R."/>
            <person name="Kim H.G."/>
            <person name="Park J.Y."/>
            <person name="Lim Y.P."/>
            <person name="Ludwig-Muller J."/>
            <person name="Dixelius C."/>
        </authorList>
    </citation>
    <scope>NUCLEOTIDE SEQUENCE</scope>
    <source>
        <tissue evidence="1">Potato root galls</tissue>
    </source>
</reference>
<sequence length="118" mass="13544">MKNKPVGHLQRQSYQDMKKDDCVSFRVQNSSALQGSKNSGFGNTSFWPQNMCLALWRYGGQILREYTCDNRPTILCMGLGKTDVDPVTPMRCRPIYESSSRLELSTVSNRPNRFDRKC</sequence>
<protein>
    <submittedName>
        <fullName evidence="1">Uncharacterized protein</fullName>
    </submittedName>
</protein>
<dbReference type="EMBL" id="HACM01011901">
    <property type="protein sequence ID" value="CRZ12343.1"/>
    <property type="molecule type" value="Transcribed_RNA"/>
</dbReference>
<name>A0A0H5REB5_9EUKA</name>
<proteinExistence type="predicted"/>
<organism evidence="1">
    <name type="scientific">Spongospora subterranea</name>
    <dbReference type="NCBI Taxonomy" id="70186"/>
    <lineage>
        <taxon>Eukaryota</taxon>
        <taxon>Sar</taxon>
        <taxon>Rhizaria</taxon>
        <taxon>Endomyxa</taxon>
        <taxon>Phytomyxea</taxon>
        <taxon>Plasmodiophorida</taxon>
        <taxon>Plasmodiophoridae</taxon>
        <taxon>Spongospora</taxon>
    </lineage>
</organism>